<dbReference type="Gene3D" id="3.30.450.60">
    <property type="match status" value="1"/>
</dbReference>
<accession>A0ABN7SQH3</accession>
<comment type="subcellular location">
    <subcellularLocation>
        <location evidence="1">Endomembrane system</location>
        <topology evidence="1">Peripheral membrane protein</topology>
    </subcellularLocation>
</comment>
<evidence type="ECO:0000256" key="5">
    <source>
        <dbReference type="ARBA" id="ARBA00023136"/>
    </source>
</evidence>
<proteinExistence type="inferred from homology"/>
<dbReference type="PANTHER" id="PTHR11753">
    <property type="entry name" value="ADAPTOR COMPLEXES SMALL SUBUNIT FAMILY"/>
    <property type="match status" value="1"/>
</dbReference>
<protein>
    <recommendedName>
        <fullName evidence="6">AP complex subunit sigma</fullName>
    </recommendedName>
</protein>
<sequence length="155" mass="18418">MFHAVLVFNKQSKMRLQKWYSCEVDRERFTKSIVDLVCNRDKSYSSIVEFFGYKIVYKKFASLFFALCIDMDDNEFDALNIIRLFVEMLDSQFGSVCEVDMIFEFERSYQILDEIILAGHLQESSKKEIARELHESDLWDEERAVLEHLKELGMI</sequence>
<keyword evidence="9" id="KW-1185">Reference proteome</keyword>
<keyword evidence="3 6" id="KW-0813">Transport</keyword>
<evidence type="ECO:0000256" key="1">
    <source>
        <dbReference type="ARBA" id="ARBA00004184"/>
    </source>
</evidence>
<dbReference type="Proteomes" id="UP001158576">
    <property type="component" value="Chromosome 1"/>
</dbReference>
<dbReference type="InterPro" id="IPR016635">
    <property type="entry name" value="AP_complex_ssu"/>
</dbReference>
<evidence type="ECO:0000256" key="2">
    <source>
        <dbReference type="ARBA" id="ARBA00006972"/>
    </source>
</evidence>
<evidence type="ECO:0000256" key="6">
    <source>
        <dbReference type="PIRNR" id="PIRNR015588"/>
    </source>
</evidence>
<name>A0ABN7SQH3_OIKDI</name>
<dbReference type="SUPFAM" id="SSF64356">
    <property type="entry name" value="SNARE-like"/>
    <property type="match status" value="1"/>
</dbReference>
<comment type="similarity">
    <text evidence="2 6">Belongs to the adaptor complexes small subunit family.</text>
</comment>
<dbReference type="InterPro" id="IPR022775">
    <property type="entry name" value="AP_mu_sigma_su"/>
</dbReference>
<dbReference type="InterPro" id="IPR011012">
    <property type="entry name" value="Longin-like_dom_sf"/>
</dbReference>
<evidence type="ECO:0000256" key="4">
    <source>
        <dbReference type="ARBA" id="ARBA00022927"/>
    </source>
</evidence>
<dbReference type="Pfam" id="PF01217">
    <property type="entry name" value="Clat_adaptor_s"/>
    <property type="match status" value="1"/>
</dbReference>
<gene>
    <name evidence="8" type="ORF">OKIOD_LOCUS10839</name>
</gene>
<reference evidence="8 9" key="1">
    <citation type="submission" date="2021-04" db="EMBL/GenBank/DDBJ databases">
        <authorList>
            <person name="Bliznina A."/>
        </authorList>
    </citation>
    <scope>NUCLEOTIDE SEQUENCE [LARGE SCALE GENOMIC DNA]</scope>
</reference>
<organism evidence="8 9">
    <name type="scientific">Oikopleura dioica</name>
    <name type="common">Tunicate</name>
    <dbReference type="NCBI Taxonomy" id="34765"/>
    <lineage>
        <taxon>Eukaryota</taxon>
        <taxon>Metazoa</taxon>
        <taxon>Chordata</taxon>
        <taxon>Tunicata</taxon>
        <taxon>Appendicularia</taxon>
        <taxon>Copelata</taxon>
        <taxon>Oikopleuridae</taxon>
        <taxon>Oikopleura</taxon>
    </lineage>
</organism>
<keyword evidence="4 6" id="KW-0653">Protein transport</keyword>
<feature type="domain" description="AP complex mu/sigma subunit" evidence="7">
    <location>
        <begin position="1"/>
        <end position="137"/>
    </location>
</feature>
<dbReference type="EMBL" id="OU015566">
    <property type="protein sequence ID" value="CAG5105374.1"/>
    <property type="molecule type" value="Genomic_DNA"/>
</dbReference>
<evidence type="ECO:0000313" key="9">
    <source>
        <dbReference type="Proteomes" id="UP001158576"/>
    </source>
</evidence>
<evidence type="ECO:0000259" key="7">
    <source>
        <dbReference type="Pfam" id="PF01217"/>
    </source>
</evidence>
<keyword evidence="5 6" id="KW-0472">Membrane</keyword>
<dbReference type="PIRSF" id="PIRSF015588">
    <property type="entry name" value="AP_complex_sigma"/>
    <property type="match status" value="1"/>
</dbReference>
<evidence type="ECO:0000313" key="8">
    <source>
        <dbReference type="EMBL" id="CAG5105374.1"/>
    </source>
</evidence>
<evidence type="ECO:0000256" key="3">
    <source>
        <dbReference type="ARBA" id="ARBA00022448"/>
    </source>
</evidence>